<proteinExistence type="predicted"/>
<organism evidence="1">
    <name type="scientific">gut metagenome</name>
    <dbReference type="NCBI Taxonomy" id="749906"/>
    <lineage>
        <taxon>unclassified sequences</taxon>
        <taxon>metagenomes</taxon>
        <taxon>organismal metagenomes</taxon>
    </lineage>
</organism>
<dbReference type="EMBL" id="AMCI01008774">
    <property type="protein sequence ID" value="EJW90533.1"/>
    <property type="molecule type" value="Genomic_DNA"/>
</dbReference>
<evidence type="ECO:0000313" key="1">
    <source>
        <dbReference type="EMBL" id="EJW90533.1"/>
    </source>
</evidence>
<comment type="caution">
    <text evidence="1">The sequence shown here is derived from an EMBL/GenBank/DDBJ whole genome shotgun (WGS) entry which is preliminary data.</text>
</comment>
<protein>
    <submittedName>
        <fullName evidence="1">Uncharacterized protein</fullName>
    </submittedName>
</protein>
<sequence length="39" mass="4660">MMLVLLMKLDILSLFKRLPEQMVMLLIKWSLTLKILVML</sequence>
<accession>J9F7Y2</accession>
<dbReference type="AlphaFoldDB" id="J9F7Y2"/>
<gene>
    <name evidence="1" type="ORF">EVA_21360</name>
</gene>
<reference evidence="1" key="1">
    <citation type="journal article" date="2012" name="PLoS ONE">
        <title>Gene sets for utilization of primary and secondary nutrition supplies in the distal gut of endangered iberian lynx.</title>
        <authorList>
            <person name="Alcaide M."/>
            <person name="Messina E."/>
            <person name="Richter M."/>
            <person name="Bargiela R."/>
            <person name="Peplies J."/>
            <person name="Huws S.A."/>
            <person name="Newbold C.J."/>
            <person name="Golyshin P.N."/>
            <person name="Simon M.A."/>
            <person name="Lopez G."/>
            <person name="Yakimov M.M."/>
            <person name="Ferrer M."/>
        </authorList>
    </citation>
    <scope>NUCLEOTIDE SEQUENCE</scope>
</reference>
<name>J9F7Y2_9ZZZZ</name>